<dbReference type="RefSeq" id="WP_203743941.1">
    <property type="nucleotide sequence ID" value="NZ_BONF01000009.1"/>
</dbReference>
<dbReference type="AlphaFoldDB" id="A0A8J3JNL4"/>
<feature type="transmembrane region" description="Helical" evidence="1">
    <location>
        <begin position="111"/>
        <end position="134"/>
    </location>
</feature>
<accession>A0A8J3JNL4</accession>
<comment type="caution">
    <text evidence="2">The sequence shown here is derived from an EMBL/GenBank/DDBJ whole genome shotgun (WGS) entry which is preliminary data.</text>
</comment>
<dbReference type="EMBL" id="BONF01000009">
    <property type="protein sequence ID" value="GIF80424.1"/>
    <property type="molecule type" value="Genomic_DNA"/>
</dbReference>
<organism evidence="2 3">
    <name type="scientific">Catellatospora bangladeshensis</name>
    <dbReference type="NCBI Taxonomy" id="310355"/>
    <lineage>
        <taxon>Bacteria</taxon>
        <taxon>Bacillati</taxon>
        <taxon>Actinomycetota</taxon>
        <taxon>Actinomycetes</taxon>
        <taxon>Micromonosporales</taxon>
        <taxon>Micromonosporaceae</taxon>
        <taxon>Catellatospora</taxon>
    </lineage>
</organism>
<keyword evidence="1" id="KW-0472">Membrane</keyword>
<evidence type="ECO:0000313" key="3">
    <source>
        <dbReference type="Proteomes" id="UP000601223"/>
    </source>
</evidence>
<dbReference type="Proteomes" id="UP000601223">
    <property type="component" value="Unassembled WGS sequence"/>
</dbReference>
<name>A0A8J3JNL4_9ACTN</name>
<evidence type="ECO:0000313" key="2">
    <source>
        <dbReference type="EMBL" id="GIF80424.1"/>
    </source>
</evidence>
<feature type="transmembrane region" description="Helical" evidence="1">
    <location>
        <begin position="20"/>
        <end position="47"/>
    </location>
</feature>
<gene>
    <name evidence="2" type="ORF">Cba03nite_17730</name>
</gene>
<keyword evidence="1" id="KW-1133">Transmembrane helix</keyword>
<evidence type="ECO:0000256" key="1">
    <source>
        <dbReference type="SAM" id="Phobius"/>
    </source>
</evidence>
<sequence>MSVPPVPVATSPVPPPVPGWAVWTLRALTTLVTALILVQPVLAGLFVTGDVGMLEMHSMTASILVAVIFLQLVAAILVWRPGRGPAWPAGACAALFVTAELQSGMGYARLLAVHIPLGVLLFGLSVALLVAVWSPRVRRSRPRRTPEAAR</sequence>
<feature type="transmembrane region" description="Helical" evidence="1">
    <location>
        <begin position="59"/>
        <end position="79"/>
    </location>
</feature>
<proteinExistence type="predicted"/>
<keyword evidence="3" id="KW-1185">Reference proteome</keyword>
<reference evidence="2 3" key="1">
    <citation type="submission" date="2021-01" db="EMBL/GenBank/DDBJ databases">
        <title>Whole genome shotgun sequence of Catellatospora bangladeshensis NBRC 107357.</title>
        <authorList>
            <person name="Komaki H."/>
            <person name="Tamura T."/>
        </authorList>
    </citation>
    <scope>NUCLEOTIDE SEQUENCE [LARGE SCALE GENOMIC DNA]</scope>
    <source>
        <strain evidence="2 3">NBRC 107357</strain>
    </source>
</reference>
<keyword evidence="1" id="KW-0812">Transmembrane</keyword>
<protein>
    <submittedName>
        <fullName evidence="2">Uncharacterized protein</fullName>
    </submittedName>
</protein>